<gene>
    <name evidence="8" type="ORF">F4V44_18170</name>
</gene>
<organism evidence="8 9">
    <name type="scientific">Niallia endozanthoxylica</name>
    <dbReference type="NCBI Taxonomy" id="2036016"/>
    <lineage>
        <taxon>Bacteria</taxon>
        <taxon>Bacillati</taxon>
        <taxon>Bacillota</taxon>
        <taxon>Bacilli</taxon>
        <taxon>Bacillales</taxon>
        <taxon>Bacillaceae</taxon>
        <taxon>Niallia</taxon>
    </lineage>
</organism>
<reference evidence="8 9" key="1">
    <citation type="submission" date="2019-09" db="EMBL/GenBank/DDBJ databases">
        <title>Whole genome sequences of isolates from the Mars Exploration Rovers.</title>
        <authorList>
            <person name="Seuylemezian A."/>
            <person name="Vaishampayan P."/>
        </authorList>
    </citation>
    <scope>NUCLEOTIDE SEQUENCE [LARGE SCALE GENOMIC DNA]</scope>
    <source>
        <strain evidence="8 9">MER_TA_151</strain>
    </source>
</reference>
<dbReference type="InterPro" id="IPR050775">
    <property type="entry name" value="FAD-binding_Monooxygenases"/>
</dbReference>
<proteinExistence type="inferred from homology"/>
<keyword evidence="7" id="KW-0503">Monooxygenase</keyword>
<keyword evidence="6" id="KW-0560">Oxidoreductase</keyword>
<evidence type="ECO:0000256" key="3">
    <source>
        <dbReference type="ARBA" id="ARBA00022630"/>
    </source>
</evidence>
<evidence type="ECO:0000313" key="9">
    <source>
        <dbReference type="Proteomes" id="UP000326671"/>
    </source>
</evidence>
<accession>A0A5J5HJQ8</accession>
<comment type="cofactor">
    <cofactor evidence="1">
        <name>FAD</name>
        <dbReference type="ChEBI" id="CHEBI:57692"/>
    </cofactor>
</comment>
<dbReference type="GO" id="GO:0004499">
    <property type="term" value="F:N,N-dimethylaniline monooxygenase activity"/>
    <property type="evidence" value="ECO:0007669"/>
    <property type="project" value="InterPro"/>
</dbReference>
<dbReference type="AlphaFoldDB" id="A0A5J5HJQ8"/>
<evidence type="ECO:0000256" key="4">
    <source>
        <dbReference type="ARBA" id="ARBA00022827"/>
    </source>
</evidence>
<evidence type="ECO:0000256" key="5">
    <source>
        <dbReference type="ARBA" id="ARBA00022857"/>
    </source>
</evidence>
<keyword evidence="5" id="KW-0521">NADP</keyword>
<keyword evidence="4" id="KW-0274">FAD</keyword>
<dbReference type="InterPro" id="IPR036188">
    <property type="entry name" value="FAD/NAD-bd_sf"/>
</dbReference>
<evidence type="ECO:0000256" key="7">
    <source>
        <dbReference type="ARBA" id="ARBA00023033"/>
    </source>
</evidence>
<dbReference type="PANTHER" id="PTHR43098:SF3">
    <property type="entry name" value="L-ORNITHINE N(5)-MONOOXYGENASE-RELATED"/>
    <property type="match status" value="1"/>
</dbReference>
<dbReference type="EMBL" id="VYKL01000028">
    <property type="protein sequence ID" value="KAA9021069.1"/>
    <property type="molecule type" value="Genomic_DNA"/>
</dbReference>
<evidence type="ECO:0000256" key="6">
    <source>
        <dbReference type="ARBA" id="ARBA00023002"/>
    </source>
</evidence>
<comment type="similarity">
    <text evidence="2">Belongs to the FAD-binding monooxygenase family.</text>
</comment>
<dbReference type="RefSeq" id="WP_150441443.1">
    <property type="nucleotide sequence ID" value="NZ_VYKL01000028.1"/>
</dbReference>
<dbReference type="Pfam" id="PF00743">
    <property type="entry name" value="FMO-like"/>
    <property type="match status" value="1"/>
</dbReference>
<dbReference type="InterPro" id="IPR020946">
    <property type="entry name" value="Flavin_mOase-like"/>
</dbReference>
<evidence type="ECO:0000313" key="8">
    <source>
        <dbReference type="EMBL" id="KAA9021069.1"/>
    </source>
</evidence>
<keyword evidence="9" id="KW-1185">Reference proteome</keyword>
<dbReference type="GO" id="GO:0050660">
    <property type="term" value="F:flavin adenine dinucleotide binding"/>
    <property type="evidence" value="ECO:0007669"/>
    <property type="project" value="InterPro"/>
</dbReference>
<sequence length="557" mass="63772">MTSTKKQLPLEQITDFDAVVIGAGFSGLYMLHRLREDGFSARVYEKGDGVGGAWYWSRYPGARCDSESIYYNYTFSEELYKEWTWTSRYPEQPEILRYLNFVADKLDLRRDIQFNTEITGAHYHEEYNKWRIYFKDGSSVTAKYLITGMGCISVNATNIPNIKGIENFEGDWYHTGFWPHEGVNLKGKRVGVIGNGSSGVQTIPVVAEEAGHLYVFQRTPQYTTPARNHPYDPEYIKQAKENYHEMRKLVHESMAGIPLQFGEGSALEDSPERRQNVYETAWQNGGVISYVYRDLMSDEEANETVNEFIRSKIRETVKHPEVAEKLMPTYFYGTKRPVIDTNYYETFNRDNVTLIDVKKAPIEEITAKGVRTADGEEYELDILIFATGYDGMTGPLFRLDLRGKDGVLLKDKWDNGAQVRTHHGLAASGFPNMFMITGPQSPSVAGNMPIAIEQHVEWVSDCLNYLREHDIKTIEANVDAEENWSQHCKEVVEQTLYMKVDSWYTGSNIEGKPRSFNIYLGGYGPYNQMIKDMAAKGYKGFTLRSYSENMAIEEQSI</sequence>
<dbReference type="OrthoDB" id="9778740at2"/>
<dbReference type="SUPFAM" id="SSF51905">
    <property type="entry name" value="FAD/NAD(P)-binding domain"/>
    <property type="match status" value="3"/>
</dbReference>
<dbReference type="GO" id="GO:0050661">
    <property type="term" value="F:NADP binding"/>
    <property type="evidence" value="ECO:0007669"/>
    <property type="project" value="InterPro"/>
</dbReference>
<dbReference type="Proteomes" id="UP000326671">
    <property type="component" value="Unassembled WGS sequence"/>
</dbReference>
<name>A0A5J5HJQ8_9BACI</name>
<evidence type="ECO:0000256" key="2">
    <source>
        <dbReference type="ARBA" id="ARBA00010139"/>
    </source>
</evidence>
<dbReference type="PANTHER" id="PTHR43098">
    <property type="entry name" value="L-ORNITHINE N(5)-MONOOXYGENASE-RELATED"/>
    <property type="match status" value="1"/>
</dbReference>
<comment type="caution">
    <text evidence="8">The sequence shown here is derived from an EMBL/GenBank/DDBJ whole genome shotgun (WGS) entry which is preliminary data.</text>
</comment>
<evidence type="ECO:0000256" key="1">
    <source>
        <dbReference type="ARBA" id="ARBA00001974"/>
    </source>
</evidence>
<keyword evidence="3" id="KW-0285">Flavoprotein</keyword>
<protein>
    <submittedName>
        <fullName evidence="8">NAD(P)/FAD-dependent oxidoreductase</fullName>
    </submittedName>
</protein>
<dbReference type="Gene3D" id="3.50.50.60">
    <property type="entry name" value="FAD/NAD(P)-binding domain"/>
    <property type="match status" value="3"/>
</dbReference>